<dbReference type="RefSeq" id="WP_273952946.1">
    <property type="nucleotide sequence ID" value="NZ_JAQSIP010000008.1"/>
</dbReference>
<comment type="caution">
    <text evidence="2">The sequence shown here is derived from an EMBL/GenBank/DDBJ whole genome shotgun (WGS) entry which is preliminary data.</text>
</comment>
<evidence type="ECO:0008006" key="4">
    <source>
        <dbReference type="Google" id="ProtNLM"/>
    </source>
</evidence>
<proteinExistence type="predicted"/>
<feature type="chain" id="PRO_5045879644" description="DUF4136 domain-containing protein" evidence="1">
    <location>
        <begin position="20"/>
        <end position="202"/>
    </location>
</feature>
<dbReference type="EMBL" id="JAQSIP010000008">
    <property type="protein sequence ID" value="MDD0840171.1"/>
    <property type="molecule type" value="Genomic_DNA"/>
</dbReference>
<name>A0ABT5N3V3_9BURK</name>
<evidence type="ECO:0000313" key="2">
    <source>
        <dbReference type="EMBL" id="MDD0840171.1"/>
    </source>
</evidence>
<sequence>MNKRLALATLACSPWLLSACSSTQLVNQWSDPRYVSRPLRHVLVFSKNKDIGVARSIELSITTSLSEVTRATPAYELFGDTDLSTLPKLEIQAMLQKNRIDGLVMTGVSRTTLTEKYVPPEYSDGFWTDSWGYGWNDMVVTPGYQYTSTSTYVQGVLYAVSNGALVWSAQTKTTDPSDLENVRKNTLKLITGDLKKSQVLAL</sequence>
<dbReference type="Proteomes" id="UP001528673">
    <property type="component" value="Unassembled WGS sequence"/>
</dbReference>
<keyword evidence="3" id="KW-1185">Reference proteome</keyword>
<evidence type="ECO:0000313" key="3">
    <source>
        <dbReference type="Proteomes" id="UP001528673"/>
    </source>
</evidence>
<gene>
    <name evidence="2" type="ORF">PSQ40_16415</name>
</gene>
<keyword evidence="1" id="KW-0732">Signal</keyword>
<dbReference type="PROSITE" id="PS51257">
    <property type="entry name" value="PROKAR_LIPOPROTEIN"/>
    <property type="match status" value="1"/>
</dbReference>
<organism evidence="2 3">
    <name type="scientific">Curvibacter cyanobacteriorum</name>
    <dbReference type="NCBI Taxonomy" id="3026422"/>
    <lineage>
        <taxon>Bacteria</taxon>
        <taxon>Pseudomonadati</taxon>
        <taxon>Pseudomonadota</taxon>
        <taxon>Betaproteobacteria</taxon>
        <taxon>Burkholderiales</taxon>
        <taxon>Comamonadaceae</taxon>
        <taxon>Curvibacter</taxon>
    </lineage>
</organism>
<accession>A0ABT5N3V3</accession>
<feature type="signal peptide" evidence="1">
    <location>
        <begin position="1"/>
        <end position="19"/>
    </location>
</feature>
<protein>
    <recommendedName>
        <fullName evidence="4">DUF4136 domain-containing protein</fullName>
    </recommendedName>
</protein>
<evidence type="ECO:0000256" key="1">
    <source>
        <dbReference type="SAM" id="SignalP"/>
    </source>
</evidence>
<reference evidence="2 3" key="1">
    <citation type="submission" date="2023-02" db="EMBL/GenBank/DDBJ databases">
        <title>Bacterial whole genomic sequence of Curvibacter sp. HBC61.</title>
        <authorList>
            <person name="Le V."/>
            <person name="Ko S.-R."/>
            <person name="Ahn C.-Y."/>
            <person name="Oh H.-M."/>
        </authorList>
    </citation>
    <scope>NUCLEOTIDE SEQUENCE [LARGE SCALE GENOMIC DNA]</scope>
    <source>
        <strain evidence="2 3">HBC61</strain>
    </source>
</reference>